<proteinExistence type="predicted"/>
<dbReference type="AlphaFoldDB" id="A0A6J4LJE5"/>
<feature type="region of interest" description="Disordered" evidence="1">
    <location>
        <begin position="1"/>
        <end position="66"/>
    </location>
</feature>
<sequence length="170" mass="17158">MSSASPARSRASRAVDAPRARRTAVTSRRRIARTDAAPRRTEAPADPRVASTSAESELLVSRSSTNVAARSPMLVAAVLAWLRRTGGHGCTASRRASSTTASASWTLGVPAGSKVNRTSGGAAHTAPSTVRSSAATAAARTRFASGSVEMEGARALSTSSSGDGYGAAGS</sequence>
<evidence type="ECO:0000313" key="2">
    <source>
        <dbReference type="EMBL" id="CAA9335275.1"/>
    </source>
</evidence>
<feature type="region of interest" description="Disordered" evidence="1">
    <location>
        <begin position="143"/>
        <end position="170"/>
    </location>
</feature>
<dbReference type="EMBL" id="CADCUD010000105">
    <property type="protein sequence ID" value="CAA9335275.1"/>
    <property type="molecule type" value="Genomic_DNA"/>
</dbReference>
<gene>
    <name evidence="2" type="ORF">AVDCRST_MAG46-1650</name>
</gene>
<accession>A0A6J4LJE5</accession>
<protein>
    <submittedName>
        <fullName evidence="2">Uncharacterized protein</fullName>
    </submittedName>
</protein>
<organism evidence="2">
    <name type="scientific">uncultured Nocardioidaceae bacterium</name>
    <dbReference type="NCBI Taxonomy" id="253824"/>
    <lineage>
        <taxon>Bacteria</taxon>
        <taxon>Bacillati</taxon>
        <taxon>Actinomycetota</taxon>
        <taxon>Actinomycetes</taxon>
        <taxon>Propionibacteriales</taxon>
        <taxon>Nocardioidaceae</taxon>
        <taxon>environmental samples</taxon>
    </lineage>
</organism>
<reference evidence="2" key="1">
    <citation type="submission" date="2020-02" db="EMBL/GenBank/DDBJ databases">
        <authorList>
            <person name="Meier V. D."/>
        </authorList>
    </citation>
    <scope>NUCLEOTIDE SEQUENCE</scope>
    <source>
        <strain evidence="2">AVDCRST_MAG46</strain>
    </source>
</reference>
<feature type="compositionally biased region" description="Low complexity" evidence="1">
    <location>
        <begin position="1"/>
        <end position="17"/>
    </location>
</feature>
<feature type="compositionally biased region" description="Polar residues" evidence="1">
    <location>
        <begin position="50"/>
        <end position="66"/>
    </location>
</feature>
<evidence type="ECO:0000256" key="1">
    <source>
        <dbReference type="SAM" id="MobiDB-lite"/>
    </source>
</evidence>
<feature type="compositionally biased region" description="Basic and acidic residues" evidence="1">
    <location>
        <begin position="32"/>
        <end position="45"/>
    </location>
</feature>
<name>A0A6J4LJE5_9ACTN</name>